<protein>
    <submittedName>
        <fullName evidence="5">NAD(P)-dependent oxidoreductase</fullName>
    </submittedName>
</protein>
<feature type="domain" description="Pyrroline-5-carboxylate reductase catalytic N-terminal" evidence="3">
    <location>
        <begin position="9"/>
        <end position="103"/>
    </location>
</feature>
<name>A0A6M0P819_9BACI</name>
<dbReference type="AlphaFoldDB" id="A0A6M0P819"/>
<dbReference type="Proteomes" id="UP000476934">
    <property type="component" value="Unassembled WGS sequence"/>
</dbReference>
<feature type="active site" evidence="2">
    <location>
        <position position="178"/>
    </location>
</feature>
<dbReference type="SUPFAM" id="SSF51735">
    <property type="entry name" value="NAD(P)-binding Rossmann-fold domains"/>
    <property type="match status" value="1"/>
</dbReference>
<dbReference type="EMBL" id="JAAIWK010000021">
    <property type="protein sequence ID" value="NEY20816.1"/>
    <property type="molecule type" value="Genomic_DNA"/>
</dbReference>
<keyword evidence="6" id="KW-1185">Reference proteome</keyword>
<evidence type="ECO:0000313" key="5">
    <source>
        <dbReference type="EMBL" id="NEY20816.1"/>
    </source>
</evidence>
<dbReference type="SUPFAM" id="SSF48179">
    <property type="entry name" value="6-phosphogluconate dehydrogenase C-terminal domain-like"/>
    <property type="match status" value="1"/>
</dbReference>
<evidence type="ECO:0000259" key="3">
    <source>
        <dbReference type="Pfam" id="PF03807"/>
    </source>
</evidence>
<dbReference type="InterPro" id="IPR036291">
    <property type="entry name" value="NAD(P)-bd_dom_sf"/>
</dbReference>
<dbReference type="Gene3D" id="3.40.50.720">
    <property type="entry name" value="NAD(P)-binding Rossmann-like Domain"/>
    <property type="match status" value="1"/>
</dbReference>
<evidence type="ECO:0000256" key="1">
    <source>
        <dbReference type="ARBA" id="ARBA00023002"/>
    </source>
</evidence>
<dbReference type="Pfam" id="PF03807">
    <property type="entry name" value="F420_oxidored"/>
    <property type="match status" value="1"/>
</dbReference>
<dbReference type="RefSeq" id="WP_163174126.1">
    <property type="nucleotide sequence ID" value="NZ_JAAIWK010000021.1"/>
</dbReference>
<comment type="caution">
    <text evidence="5">The sequence shown here is derived from an EMBL/GenBank/DDBJ whole genome shotgun (WGS) entry which is preliminary data.</text>
</comment>
<organism evidence="5 6">
    <name type="scientific">Heyndrickxia ginsengihumi</name>
    <dbReference type="NCBI Taxonomy" id="363870"/>
    <lineage>
        <taxon>Bacteria</taxon>
        <taxon>Bacillati</taxon>
        <taxon>Bacillota</taxon>
        <taxon>Bacilli</taxon>
        <taxon>Bacillales</taxon>
        <taxon>Bacillaceae</taxon>
        <taxon>Heyndrickxia</taxon>
    </lineage>
</organism>
<accession>A0A6M0P819</accession>
<dbReference type="InterPro" id="IPR028939">
    <property type="entry name" value="P5C_Rdtase_cat_N"/>
</dbReference>
<gene>
    <name evidence="5" type="ORF">G4D61_12720</name>
</gene>
<reference evidence="5 6" key="1">
    <citation type="submission" date="2020-03" db="EMBL/GenBank/DDBJ databases">
        <title>Bacillus aquiflavi sp. nov., isolated from yellow water of strong flavor Chinese baijiu in Yibin region of China.</title>
        <authorList>
            <person name="Xie J."/>
        </authorList>
    </citation>
    <scope>NUCLEOTIDE SEQUENCE [LARGE SCALE GENOMIC DNA]</scope>
    <source>
        <strain evidence="5 6">Gsoil 114</strain>
    </source>
</reference>
<evidence type="ECO:0000313" key="6">
    <source>
        <dbReference type="Proteomes" id="UP000476934"/>
    </source>
</evidence>
<dbReference type="InterPro" id="IPR013328">
    <property type="entry name" value="6PGD_dom2"/>
</dbReference>
<dbReference type="PIRSF" id="PIRSF000103">
    <property type="entry name" value="HIBADH"/>
    <property type="match status" value="1"/>
</dbReference>
<dbReference type="Pfam" id="PF09130">
    <property type="entry name" value="DUF1932"/>
    <property type="match status" value="1"/>
</dbReference>
<dbReference type="InterPro" id="IPR008927">
    <property type="entry name" value="6-PGluconate_DH-like_C_sf"/>
</dbReference>
<sequence>MDTTTIPIIGFIGFGEAAFHISKGLRQDGIQAIHAFDVMADHPSAGIKIKERMETAEVNKDNSLEVLIKNCDVIFCATSAKYALEIAQDVANSFMKGKMYIDLNSASPSIKKEVAAVIETVGGLFVDAAVMAPVPPYGHKVPMLVSGTGAAKYELLMKQFGMDITFISETAGISSAMKMFRSIFMKGFTSLLLETLSASHEAGVDKEILASVQETLSGSTIEELANLLITRTAIHAERRVTEMNEVVATLNEMKLDATMAKAVKTKLQSIADMNLKNYFHGNVPTHYSDVLVAISERSTIK</sequence>
<dbReference type="InterPro" id="IPR015815">
    <property type="entry name" value="HIBADH-related"/>
</dbReference>
<proteinExistence type="predicted"/>
<keyword evidence="1" id="KW-0560">Oxidoreductase</keyword>
<dbReference type="InterPro" id="IPR015814">
    <property type="entry name" value="Pgluconate_DH_NAD-bd_C"/>
</dbReference>
<feature type="domain" description="Phosphogluconate dehydrogenase NAD-binding putative C-terminal" evidence="4">
    <location>
        <begin position="200"/>
        <end position="269"/>
    </location>
</feature>
<evidence type="ECO:0000256" key="2">
    <source>
        <dbReference type="PIRSR" id="PIRSR000103-1"/>
    </source>
</evidence>
<dbReference type="Gene3D" id="1.10.1040.10">
    <property type="entry name" value="N-(1-d-carboxylethyl)-l-norvaline Dehydrogenase, domain 2"/>
    <property type="match status" value="1"/>
</dbReference>
<dbReference type="GO" id="GO:0016491">
    <property type="term" value="F:oxidoreductase activity"/>
    <property type="evidence" value="ECO:0007669"/>
    <property type="project" value="UniProtKB-KW"/>
</dbReference>
<evidence type="ECO:0000259" key="4">
    <source>
        <dbReference type="Pfam" id="PF09130"/>
    </source>
</evidence>